<dbReference type="InterPro" id="IPR050984">
    <property type="entry name" value="Gfo/Idh/MocA_domain"/>
</dbReference>
<dbReference type="PANTHER" id="PTHR22604">
    <property type="entry name" value="OXIDOREDUCTASES"/>
    <property type="match status" value="1"/>
</dbReference>
<feature type="compositionally biased region" description="Low complexity" evidence="3">
    <location>
        <begin position="156"/>
        <end position="169"/>
    </location>
</feature>
<proteinExistence type="inferred from homology"/>
<sequence length="201" mass="21711">MNEATQSEVVAVAAASSQERAQAFADEKGIAKAYGSYEELVADPDVDIVYVATTHNNHHEPAILAINAGKHVLVEKAFTQNEAQAQQIVDAARAKGCSSWRRCGRVTCLTCTPCAPPSLAARLAASSRSRPITVSRLPTWSVWRAPTSRVVPCSISASTPSPSRTTFSASPPPSPRSATSPRRVWTVRCRWSSSTREHRRA</sequence>
<feature type="region of interest" description="Disordered" evidence="3">
    <location>
        <begin position="154"/>
        <end position="182"/>
    </location>
</feature>
<dbReference type="Proteomes" id="UP001157125">
    <property type="component" value="Unassembled WGS sequence"/>
</dbReference>
<comment type="caution">
    <text evidence="5">The sequence shown here is derived from an EMBL/GenBank/DDBJ whole genome shotgun (WGS) entry which is preliminary data.</text>
</comment>
<keyword evidence="2" id="KW-0560">Oxidoreductase</keyword>
<evidence type="ECO:0000256" key="1">
    <source>
        <dbReference type="ARBA" id="ARBA00010928"/>
    </source>
</evidence>
<dbReference type="InterPro" id="IPR036291">
    <property type="entry name" value="NAD(P)-bd_dom_sf"/>
</dbReference>
<accession>A0ABQ6IDA6</accession>
<feature type="domain" description="Gfo/Idh/MocA-like oxidoreductase N-terminal" evidence="4">
    <location>
        <begin position="3"/>
        <end position="97"/>
    </location>
</feature>
<evidence type="ECO:0000313" key="6">
    <source>
        <dbReference type="Proteomes" id="UP001157125"/>
    </source>
</evidence>
<dbReference type="InterPro" id="IPR000683">
    <property type="entry name" value="Gfo/Idh/MocA-like_OxRdtase_N"/>
</dbReference>
<dbReference type="Gene3D" id="3.40.50.720">
    <property type="entry name" value="NAD(P)-binding Rossmann-like Domain"/>
    <property type="match status" value="1"/>
</dbReference>
<comment type="similarity">
    <text evidence="1">Belongs to the Gfo/Idh/MocA family.</text>
</comment>
<protein>
    <recommendedName>
        <fullName evidence="4">Gfo/Idh/MocA-like oxidoreductase N-terminal domain-containing protein</fullName>
    </recommendedName>
</protein>
<evidence type="ECO:0000256" key="3">
    <source>
        <dbReference type="SAM" id="MobiDB-lite"/>
    </source>
</evidence>
<keyword evidence="6" id="KW-1185">Reference proteome</keyword>
<dbReference type="SUPFAM" id="SSF51735">
    <property type="entry name" value="NAD(P)-binding Rossmann-fold domains"/>
    <property type="match status" value="1"/>
</dbReference>
<dbReference type="PANTHER" id="PTHR22604:SF105">
    <property type="entry name" value="TRANS-1,2-DIHYDROBENZENE-1,2-DIOL DEHYDROGENASE"/>
    <property type="match status" value="1"/>
</dbReference>
<evidence type="ECO:0000259" key="4">
    <source>
        <dbReference type="Pfam" id="PF01408"/>
    </source>
</evidence>
<evidence type="ECO:0000256" key="2">
    <source>
        <dbReference type="ARBA" id="ARBA00023002"/>
    </source>
</evidence>
<reference evidence="6" key="1">
    <citation type="journal article" date="2019" name="Int. J. Syst. Evol. Microbiol.">
        <title>The Global Catalogue of Microorganisms (GCM) 10K type strain sequencing project: providing services to taxonomists for standard genome sequencing and annotation.</title>
        <authorList>
            <consortium name="The Broad Institute Genomics Platform"/>
            <consortium name="The Broad Institute Genome Sequencing Center for Infectious Disease"/>
            <person name="Wu L."/>
            <person name="Ma J."/>
        </authorList>
    </citation>
    <scope>NUCLEOTIDE SEQUENCE [LARGE SCALE GENOMIC DNA]</scope>
    <source>
        <strain evidence="6">NBRC 112299</strain>
    </source>
</reference>
<gene>
    <name evidence="5" type="ORF">GCM10025876_14400</name>
</gene>
<dbReference type="Pfam" id="PF01408">
    <property type="entry name" value="GFO_IDH_MocA"/>
    <property type="match status" value="1"/>
</dbReference>
<name>A0ABQ6IDA6_9MICO</name>
<evidence type="ECO:0000313" key="5">
    <source>
        <dbReference type="EMBL" id="GMA35236.1"/>
    </source>
</evidence>
<organism evidence="5 6">
    <name type="scientific">Demequina litorisediminis</name>
    <dbReference type="NCBI Taxonomy" id="1849022"/>
    <lineage>
        <taxon>Bacteria</taxon>
        <taxon>Bacillati</taxon>
        <taxon>Actinomycetota</taxon>
        <taxon>Actinomycetes</taxon>
        <taxon>Micrococcales</taxon>
        <taxon>Demequinaceae</taxon>
        <taxon>Demequina</taxon>
    </lineage>
</organism>
<dbReference type="EMBL" id="BSUN01000001">
    <property type="protein sequence ID" value="GMA35236.1"/>
    <property type="molecule type" value="Genomic_DNA"/>
</dbReference>